<dbReference type="InterPro" id="IPR027417">
    <property type="entry name" value="P-loop_NTPase"/>
</dbReference>
<dbReference type="FunFam" id="1.10.10.10:FF:000322">
    <property type="entry name" value="Probable disease resistance protein At1g63360"/>
    <property type="match status" value="1"/>
</dbReference>
<evidence type="ECO:0008006" key="13">
    <source>
        <dbReference type="Google" id="ProtNLM"/>
    </source>
</evidence>
<feature type="domain" description="Disease resistance R13L4/SHOC-2-like LRR" evidence="10">
    <location>
        <begin position="654"/>
        <end position="937"/>
    </location>
</feature>
<evidence type="ECO:0000259" key="7">
    <source>
        <dbReference type="Pfam" id="PF00931"/>
    </source>
</evidence>
<evidence type="ECO:0000256" key="6">
    <source>
        <dbReference type="ARBA" id="ARBA00023054"/>
    </source>
</evidence>
<dbReference type="Gene3D" id="3.80.10.10">
    <property type="entry name" value="Ribonuclease Inhibitor"/>
    <property type="match status" value="1"/>
</dbReference>
<feature type="domain" description="Disease resistance N-terminal" evidence="8">
    <location>
        <begin position="57"/>
        <end position="140"/>
    </location>
</feature>
<comment type="similarity">
    <text evidence="1">Belongs to the disease resistance NB-LRR family.</text>
</comment>
<dbReference type="Pfam" id="PF23598">
    <property type="entry name" value="LRR_14"/>
    <property type="match status" value="1"/>
</dbReference>
<keyword evidence="4" id="KW-0547">Nucleotide-binding</keyword>
<dbReference type="GO" id="GO:0042742">
    <property type="term" value="P:defense response to bacterium"/>
    <property type="evidence" value="ECO:0007669"/>
    <property type="project" value="UniProtKB-ARBA"/>
</dbReference>
<dbReference type="SUPFAM" id="SSF52540">
    <property type="entry name" value="P-loop containing nucleoside triphosphate hydrolases"/>
    <property type="match status" value="1"/>
</dbReference>
<dbReference type="Gene3D" id="1.10.10.10">
    <property type="entry name" value="Winged helix-like DNA-binding domain superfamily/Winged helix DNA-binding domain"/>
    <property type="match status" value="1"/>
</dbReference>
<dbReference type="InterPro" id="IPR041118">
    <property type="entry name" value="Rx_N"/>
</dbReference>
<evidence type="ECO:0000256" key="4">
    <source>
        <dbReference type="ARBA" id="ARBA00022741"/>
    </source>
</evidence>
<dbReference type="ExpressionAtlas" id="A0A1Z5RH62">
    <property type="expression patterns" value="baseline and differential"/>
</dbReference>
<evidence type="ECO:0000313" key="12">
    <source>
        <dbReference type="Proteomes" id="UP000000768"/>
    </source>
</evidence>
<evidence type="ECO:0000259" key="8">
    <source>
        <dbReference type="Pfam" id="PF18052"/>
    </source>
</evidence>
<dbReference type="InterPro" id="IPR036388">
    <property type="entry name" value="WH-like_DNA-bd_sf"/>
</dbReference>
<keyword evidence="2" id="KW-0433">Leucine-rich repeat</keyword>
<dbReference type="Pfam" id="PF18052">
    <property type="entry name" value="Rx_N"/>
    <property type="match status" value="1"/>
</dbReference>
<dbReference type="eggNOG" id="KOG4658">
    <property type="taxonomic scope" value="Eukaryota"/>
</dbReference>
<accession>A0A1Z5RH62</accession>
<proteinExistence type="inferred from homology"/>
<keyword evidence="12" id="KW-1185">Reference proteome</keyword>
<reference evidence="11 12" key="1">
    <citation type="journal article" date="2009" name="Nature">
        <title>The Sorghum bicolor genome and the diversification of grasses.</title>
        <authorList>
            <person name="Paterson A.H."/>
            <person name="Bowers J.E."/>
            <person name="Bruggmann R."/>
            <person name="Dubchak I."/>
            <person name="Grimwood J."/>
            <person name="Gundlach H."/>
            <person name="Haberer G."/>
            <person name="Hellsten U."/>
            <person name="Mitros T."/>
            <person name="Poliakov A."/>
            <person name="Schmutz J."/>
            <person name="Spannagl M."/>
            <person name="Tang H."/>
            <person name="Wang X."/>
            <person name="Wicker T."/>
            <person name="Bharti A.K."/>
            <person name="Chapman J."/>
            <person name="Feltus F.A."/>
            <person name="Gowik U."/>
            <person name="Grigoriev I.V."/>
            <person name="Lyons E."/>
            <person name="Maher C.A."/>
            <person name="Martis M."/>
            <person name="Narechania A."/>
            <person name="Otillar R.P."/>
            <person name="Penning B.W."/>
            <person name="Salamov A.A."/>
            <person name="Wang Y."/>
            <person name="Zhang L."/>
            <person name="Carpita N.C."/>
            <person name="Freeling M."/>
            <person name="Gingle A.R."/>
            <person name="Hash C.T."/>
            <person name="Keller B."/>
            <person name="Klein P."/>
            <person name="Kresovich S."/>
            <person name="McCann M.C."/>
            <person name="Ming R."/>
            <person name="Peterson D.G."/>
            <person name="Mehboob-ur-Rahman"/>
            <person name="Ware D."/>
            <person name="Westhoff P."/>
            <person name="Mayer K.F."/>
            <person name="Messing J."/>
            <person name="Rokhsar D.S."/>
        </authorList>
    </citation>
    <scope>NUCLEOTIDE SEQUENCE [LARGE SCALE GENOMIC DNA]</scope>
    <source>
        <strain evidence="12">cv. BTx623</strain>
    </source>
</reference>
<evidence type="ECO:0000256" key="5">
    <source>
        <dbReference type="ARBA" id="ARBA00022821"/>
    </source>
</evidence>
<gene>
    <name evidence="11" type="ORF">SORBI_3005G035100</name>
</gene>
<dbReference type="PANTHER" id="PTHR23155:SF889">
    <property type="entry name" value="OS03G0379801 PROTEIN"/>
    <property type="match status" value="1"/>
</dbReference>
<feature type="domain" description="Disease resistance protein winged helix" evidence="9">
    <location>
        <begin position="480"/>
        <end position="534"/>
    </location>
</feature>
<dbReference type="InterPro" id="IPR058922">
    <property type="entry name" value="WHD_DRP"/>
</dbReference>
<keyword evidence="6" id="KW-0175">Coiled coil</keyword>
<dbReference type="InterPro" id="IPR038005">
    <property type="entry name" value="RX-like_CC"/>
</dbReference>
<dbReference type="InterPro" id="IPR042197">
    <property type="entry name" value="Apaf_helical"/>
</dbReference>
<feature type="domain" description="NB-ARC" evidence="7">
    <location>
        <begin position="224"/>
        <end position="391"/>
    </location>
</feature>
<dbReference type="SUPFAM" id="SSF52058">
    <property type="entry name" value="L domain-like"/>
    <property type="match status" value="1"/>
</dbReference>
<keyword evidence="5" id="KW-0611">Plant defense</keyword>
<evidence type="ECO:0000256" key="3">
    <source>
        <dbReference type="ARBA" id="ARBA00022737"/>
    </source>
</evidence>
<dbReference type="Pfam" id="PF23559">
    <property type="entry name" value="WHD_DRP"/>
    <property type="match status" value="1"/>
</dbReference>
<dbReference type="Gene3D" id="1.10.8.430">
    <property type="entry name" value="Helical domain of apoptotic protease-activating factors"/>
    <property type="match status" value="1"/>
</dbReference>
<dbReference type="InterPro" id="IPR055414">
    <property type="entry name" value="LRR_R13L4/SHOC2-like"/>
</dbReference>
<keyword evidence="3" id="KW-0677">Repeat</keyword>
<dbReference type="Gramene" id="OQU82871">
    <property type="protein sequence ID" value="OQU82871"/>
    <property type="gene ID" value="SORBI_3005G035100"/>
</dbReference>
<protein>
    <recommendedName>
        <fullName evidence="13">NB-ARC domain-containing protein</fullName>
    </recommendedName>
</protein>
<dbReference type="InParanoid" id="A0A1Z5RH62"/>
<dbReference type="EMBL" id="CM000764">
    <property type="protein sequence ID" value="OQU82871.1"/>
    <property type="molecule type" value="Genomic_DNA"/>
</dbReference>
<evidence type="ECO:0000256" key="2">
    <source>
        <dbReference type="ARBA" id="ARBA00022614"/>
    </source>
</evidence>
<dbReference type="Gene3D" id="3.40.50.300">
    <property type="entry name" value="P-loop containing nucleotide triphosphate hydrolases"/>
    <property type="match status" value="1"/>
</dbReference>
<evidence type="ECO:0000256" key="1">
    <source>
        <dbReference type="ARBA" id="ARBA00008894"/>
    </source>
</evidence>
<dbReference type="PANTHER" id="PTHR23155">
    <property type="entry name" value="DISEASE RESISTANCE PROTEIN RP"/>
    <property type="match status" value="1"/>
</dbReference>
<evidence type="ECO:0000259" key="10">
    <source>
        <dbReference type="Pfam" id="PF23598"/>
    </source>
</evidence>
<evidence type="ECO:0000259" key="9">
    <source>
        <dbReference type="Pfam" id="PF23559"/>
    </source>
</evidence>
<dbReference type="PRINTS" id="PR00364">
    <property type="entry name" value="DISEASERSIST"/>
</dbReference>
<dbReference type="InterPro" id="IPR044974">
    <property type="entry name" value="Disease_R_plants"/>
</dbReference>
<name>A0A1Z5RH62_SORBI</name>
<dbReference type="InterPro" id="IPR002182">
    <property type="entry name" value="NB-ARC"/>
</dbReference>
<dbReference type="Pfam" id="PF00931">
    <property type="entry name" value="NB-ARC"/>
    <property type="match status" value="1"/>
</dbReference>
<dbReference type="AlphaFoldDB" id="A0A1Z5RH62"/>
<dbReference type="OMA" id="LAPMEYE"/>
<evidence type="ECO:0000313" key="11">
    <source>
        <dbReference type="EMBL" id="OQU82871.1"/>
    </source>
</evidence>
<dbReference type="CDD" id="cd14798">
    <property type="entry name" value="RX-CC_like"/>
    <property type="match status" value="1"/>
</dbReference>
<dbReference type="GO" id="GO:0043531">
    <property type="term" value="F:ADP binding"/>
    <property type="evidence" value="ECO:0007669"/>
    <property type="project" value="InterPro"/>
</dbReference>
<organism evidence="11 12">
    <name type="scientific">Sorghum bicolor</name>
    <name type="common">Sorghum</name>
    <name type="synonym">Sorghum vulgare</name>
    <dbReference type="NCBI Taxonomy" id="4558"/>
    <lineage>
        <taxon>Eukaryota</taxon>
        <taxon>Viridiplantae</taxon>
        <taxon>Streptophyta</taxon>
        <taxon>Embryophyta</taxon>
        <taxon>Tracheophyta</taxon>
        <taxon>Spermatophyta</taxon>
        <taxon>Magnoliopsida</taxon>
        <taxon>Liliopsida</taxon>
        <taxon>Poales</taxon>
        <taxon>Poaceae</taxon>
        <taxon>PACMAD clade</taxon>
        <taxon>Panicoideae</taxon>
        <taxon>Andropogonodae</taxon>
        <taxon>Andropogoneae</taxon>
        <taxon>Sorghinae</taxon>
        <taxon>Sorghum</taxon>
    </lineage>
</organism>
<dbReference type="Gene3D" id="1.20.5.4130">
    <property type="match status" value="1"/>
</dbReference>
<reference evidence="12" key="2">
    <citation type="journal article" date="2018" name="Plant J.">
        <title>The Sorghum bicolor reference genome: improved assembly, gene annotations, a transcriptome atlas, and signatures of genome organization.</title>
        <authorList>
            <person name="McCormick R.F."/>
            <person name="Truong S.K."/>
            <person name="Sreedasyam A."/>
            <person name="Jenkins J."/>
            <person name="Shu S."/>
            <person name="Sims D."/>
            <person name="Kennedy M."/>
            <person name="Amirebrahimi M."/>
            <person name="Weers B.D."/>
            <person name="McKinley B."/>
            <person name="Mattison A."/>
            <person name="Morishige D.T."/>
            <person name="Grimwood J."/>
            <person name="Schmutz J."/>
            <person name="Mullet J.E."/>
        </authorList>
    </citation>
    <scope>NUCLEOTIDE SEQUENCE [LARGE SCALE GENOMIC DNA]</scope>
    <source>
        <strain evidence="12">cv. BTx623</strain>
    </source>
</reference>
<sequence length="977" mass="110703">MCHACLISFQMQIANSIKGVVFIYLGWHRSLAICIVGRWCETEKLLQAGGSMAEAIIGPLVVKLQELAVSEARAMVAVNDDIRSLRDKLMWMQAFLRDADPRRRVVPDEASRVWLHQTRDAAFDAEDAVDQYFLLVDLSRYPSWTRTIIRFIAGLTTQIRVRRNLSSKINAINSRLENIIKNKEAYKQIGDTNKTVVPWRASTAISVAPTKLDNLLQPPLVSREDKRGQLISALLDSTHQKVISVIGPSGVGKSTLVRDVYETLEIKNHFVEQALATFPPYSSASDILKLILRDLKEEDFTLSKMEVTKELLDKKLKGKQYLVVIDGEVSSTEWKNILGALPNVAGSKVVRMSKENLEDPPTNYEHVVISLNRFDKIATTELFQQRVCKKESNPEYNKDIEDGVRNKYQQDIFDTTQGLPLAIVLLSGLLRTKEFPVEWEAVFDHLKSKQSKRLDSILSLCFDDLPYDIKSCFLYFAALPTNMLIEAQDLVCMWMAEGFLRPKEGLTMEKVGYRYLKELIARHLINLEPMDENTPEEELVTIQSKVHAFLQIEAQEVNFVEIHNSDDIPPLSAARRLSLQNRMEKYAALANPMPKLRSILSNFEKEETSKEDEVADDEEEAKVQQSPTCLHCSPHGTTTKCKEGDAKSYLQQLLQTSKFLRVINLQGLEVGDKLPDEIGNVVHLQYLAVTSCSLKEVPPSVGRLSSLQTLDVRDTEVKELPVPFWEIRTLRHVFGHRLILPKRVGVLKNLQTLDTVKPDAKYGWDRNTLSKMIQLRSLFIWELSKGHEKGLVAALKKLKYLVTLTIHGDSIPSAVFTTKTSLQRLEVMELDGMLIDMPRVVDMDIKSCLPNLLLLSLENTMVSQDFINKLAELPFLASLTLDGGSYKDEQLVLSAGGFHSLRRLTVDLEELKKLEIHESALPKLADLDILIHSNDLKIVILGKNDVVEKLLHEDKILSKKIQRTTRSERTARRIGVE</sequence>
<dbReference type="GO" id="GO:0002758">
    <property type="term" value="P:innate immune response-activating signaling pathway"/>
    <property type="evidence" value="ECO:0007669"/>
    <property type="project" value="UniProtKB-ARBA"/>
</dbReference>
<dbReference type="InterPro" id="IPR032675">
    <property type="entry name" value="LRR_dom_sf"/>
</dbReference>
<dbReference type="Proteomes" id="UP000000768">
    <property type="component" value="Chromosome 5"/>
</dbReference>
<dbReference type="GO" id="GO:0009626">
    <property type="term" value="P:plant-type hypersensitive response"/>
    <property type="evidence" value="ECO:0007669"/>
    <property type="project" value="UniProtKB-ARBA"/>
</dbReference>